<protein>
    <submittedName>
        <fullName evidence="2">Uncharacterized protein</fullName>
    </submittedName>
</protein>
<sequence>MTADPVPRRRWPFLLLRATTVVLAALALVQTALAGGFLAGHYDALKMHSMTGMTMGALAVAQAVAAVFLWRAGGPRAVLVGGLALPVLLAGQVLLGMTRVLIVHVPVGALLVAGILRMAAWVWRAPLPSRAVGAPA</sequence>
<keyword evidence="1" id="KW-0812">Transmembrane</keyword>
<reference evidence="2 3" key="2">
    <citation type="submission" date="2019-08" db="EMBL/GenBank/DDBJ databases">
        <title>Amycolatopsis acidicola sp. nov., isolated from peat swamp forest soil.</title>
        <authorList>
            <person name="Srisuk N."/>
        </authorList>
    </citation>
    <scope>NUCLEOTIDE SEQUENCE [LARGE SCALE GENOMIC DNA]</scope>
    <source>
        <strain evidence="2 3">TBRC 6029</strain>
    </source>
</reference>
<feature type="transmembrane region" description="Helical" evidence="1">
    <location>
        <begin position="50"/>
        <end position="70"/>
    </location>
</feature>
<dbReference type="RefSeq" id="WP_144592981.1">
    <property type="nucleotide sequence ID" value="NZ_VJWX01000611.1"/>
</dbReference>
<evidence type="ECO:0000256" key="1">
    <source>
        <dbReference type="SAM" id="Phobius"/>
    </source>
</evidence>
<keyword evidence="1" id="KW-0472">Membrane</keyword>
<feature type="transmembrane region" description="Helical" evidence="1">
    <location>
        <begin position="77"/>
        <end position="95"/>
    </location>
</feature>
<gene>
    <name evidence="2" type="ORF">FNH05_34160</name>
</gene>
<keyword evidence="1" id="KW-1133">Transmembrane helix</keyword>
<name>A0A558A9Z3_9PSEU</name>
<reference evidence="2 3" key="1">
    <citation type="submission" date="2019-07" db="EMBL/GenBank/DDBJ databases">
        <authorList>
            <person name="Duangmal K."/>
            <person name="Teo W.F.A."/>
        </authorList>
    </citation>
    <scope>NUCLEOTIDE SEQUENCE [LARGE SCALE GENOMIC DNA]</scope>
    <source>
        <strain evidence="2 3">TBRC 6029</strain>
    </source>
</reference>
<comment type="caution">
    <text evidence="2">The sequence shown here is derived from an EMBL/GenBank/DDBJ whole genome shotgun (WGS) entry which is preliminary data.</text>
</comment>
<evidence type="ECO:0000313" key="2">
    <source>
        <dbReference type="EMBL" id="TVT21079.1"/>
    </source>
</evidence>
<dbReference type="AlphaFoldDB" id="A0A558A9Z3"/>
<organism evidence="2 3">
    <name type="scientific">Amycolatopsis rhizosphaerae</name>
    <dbReference type="NCBI Taxonomy" id="2053003"/>
    <lineage>
        <taxon>Bacteria</taxon>
        <taxon>Bacillati</taxon>
        <taxon>Actinomycetota</taxon>
        <taxon>Actinomycetes</taxon>
        <taxon>Pseudonocardiales</taxon>
        <taxon>Pseudonocardiaceae</taxon>
        <taxon>Amycolatopsis</taxon>
    </lineage>
</organism>
<accession>A0A558A9Z3</accession>
<dbReference type="Proteomes" id="UP000320011">
    <property type="component" value="Unassembled WGS sequence"/>
</dbReference>
<dbReference type="EMBL" id="VJWX01000611">
    <property type="protein sequence ID" value="TVT21079.1"/>
    <property type="molecule type" value="Genomic_DNA"/>
</dbReference>
<keyword evidence="3" id="KW-1185">Reference proteome</keyword>
<evidence type="ECO:0000313" key="3">
    <source>
        <dbReference type="Proteomes" id="UP000320011"/>
    </source>
</evidence>
<dbReference type="OrthoDB" id="3823611at2"/>
<proteinExistence type="predicted"/>
<feature type="transmembrane region" description="Helical" evidence="1">
    <location>
        <begin position="101"/>
        <end position="123"/>
    </location>
</feature>